<dbReference type="EMBL" id="VSSQ01013523">
    <property type="protein sequence ID" value="MPM51680.1"/>
    <property type="molecule type" value="Genomic_DNA"/>
</dbReference>
<dbReference type="AlphaFoldDB" id="A0A645AET8"/>
<evidence type="ECO:0000313" key="1">
    <source>
        <dbReference type="EMBL" id="MPM51680.1"/>
    </source>
</evidence>
<sequence length="397" mass="42209">MATILNENANTTSSSSISATIQTYYDKKLIMSAKPQLVYQQSGQQRPLPKNSGKSISFRKWTPFSAITDALTEGVVPDGQSLEMTNVTATVAQYGGYVAVTDLLDLTALDPVINDSVELMGDQGGLSIDHITRDIVCAGTNVQYAGDATSRVELDPTYTLTTDDVRKAVRTLKRNHAPQFMRNGKGYFKAIVSPDAIYDLQNDSLWQGVAHYQQAEKIEDGEIGKLFGVIFFETPEAKIIKPTISTTVAGYASKVVTLAQAVTAGSPEAAALAVGKKVFVYGEKLTITALTPGAAGSASITVSETPAHTPIAGDPVYSADAGDKGAPVHCSLIFGRNAYGVVAIDNENFRTIIKARGSAGTSDPLEQLSTVGWKAEGYAAAILQPLWLVRLEHGVTA</sequence>
<reference evidence="1" key="1">
    <citation type="submission" date="2019-08" db="EMBL/GenBank/DDBJ databases">
        <authorList>
            <person name="Kucharzyk K."/>
            <person name="Murdoch R.W."/>
            <person name="Higgins S."/>
            <person name="Loffler F."/>
        </authorList>
    </citation>
    <scope>NUCLEOTIDE SEQUENCE</scope>
</reference>
<protein>
    <recommendedName>
        <fullName evidence="2">N4-gp56 family major capsid protein</fullName>
    </recommendedName>
</protein>
<proteinExistence type="predicted"/>
<evidence type="ECO:0008006" key="2">
    <source>
        <dbReference type="Google" id="ProtNLM"/>
    </source>
</evidence>
<dbReference type="NCBIfam" id="TIGR04387">
    <property type="entry name" value="capsid_maj_N4"/>
    <property type="match status" value="1"/>
</dbReference>
<gene>
    <name evidence="1" type="ORF">SDC9_98431</name>
</gene>
<organism evidence="1">
    <name type="scientific">bioreactor metagenome</name>
    <dbReference type="NCBI Taxonomy" id="1076179"/>
    <lineage>
        <taxon>unclassified sequences</taxon>
        <taxon>metagenomes</taxon>
        <taxon>ecological metagenomes</taxon>
    </lineage>
</organism>
<comment type="caution">
    <text evidence="1">The sequence shown here is derived from an EMBL/GenBank/DDBJ whole genome shotgun (WGS) entry which is preliminary data.</text>
</comment>
<name>A0A645AET8_9ZZZZ</name>
<accession>A0A645AET8</accession>